<dbReference type="Gene3D" id="3.30.565.10">
    <property type="entry name" value="Histidine kinase-like ATPase, C-terminal domain"/>
    <property type="match status" value="1"/>
</dbReference>
<dbReference type="EMBL" id="BAABYW010000001">
    <property type="protein sequence ID" value="GAA6409689.1"/>
    <property type="molecule type" value="Genomic_DNA"/>
</dbReference>
<feature type="transmembrane region" description="Helical" evidence="1">
    <location>
        <begin position="6"/>
        <end position="26"/>
    </location>
</feature>
<dbReference type="Proteomes" id="UP001600943">
    <property type="component" value="Unassembled WGS sequence"/>
</dbReference>
<dbReference type="InterPro" id="IPR036890">
    <property type="entry name" value="HATPase_C_sf"/>
</dbReference>
<dbReference type="PANTHER" id="PTHR40448">
    <property type="entry name" value="TWO-COMPONENT SENSOR HISTIDINE KINASE"/>
    <property type="match status" value="1"/>
</dbReference>
<evidence type="ECO:0000256" key="1">
    <source>
        <dbReference type="SAM" id="Phobius"/>
    </source>
</evidence>
<organism evidence="3 4">
    <name type="scientific">Blautia hominis</name>
    <dbReference type="NCBI Taxonomy" id="2025493"/>
    <lineage>
        <taxon>Bacteria</taxon>
        <taxon>Bacillati</taxon>
        <taxon>Bacillota</taxon>
        <taxon>Clostridia</taxon>
        <taxon>Lachnospirales</taxon>
        <taxon>Lachnospiraceae</taxon>
        <taxon>Blautia</taxon>
    </lineage>
</organism>
<dbReference type="InterPro" id="IPR032834">
    <property type="entry name" value="NatK-like_C"/>
</dbReference>
<feature type="transmembrane region" description="Helical" evidence="1">
    <location>
        <begin position="185"/>
        <end position="203"/>
    </location>
</feature>
<keyword evidence="1" id="KW-0812">Transmembrane</keyword>
<feature type="transmembrane region" description="Helical" evidence="1">
    <location>
        <begin position="128"/>
        <end position="145"/>
    </location>
</feature>
<evidence type="ECO:0000259" key="2">
    <source>
        <dbReference type="Pfam" id="PF14501"/>
    </source>
</evidence>
<feature type="transmembrane region" description="Helical" evidence="1">
    <location>
        <begin position="157"/>
        <end position="173"/>
    </location>
</feature>
<evidence type="ECO:0000313" key="4">
    <source>
        <dbReference type="Proteomes" id="UP001600943"/>
    </source>
</evidence>
<accession>A0ABQ0BE41</accession>
<feature type="transmembrane region" description="Helical" evidence="1">
    <location>
        <begin position="38"/>
        <end position="57"/>
    </location>
</feature>
<comment type="caution">
    <text evidence="3">The sequence shown here is derived from an EMBL/GenBank/DDBJ whole genome shotgun (WGS) entry which is preliminary data.</text>
</comment>
<feature type="domain" description="Sensor histidine kinase NatK-like C-terminal" evidence="2">
    <location>
        <begin position="322"/>
        <end position="420"/>
    </location>
</feature>
<feature type="transmembrane region" description="Helical" evidence="1">
    <location>
        <begin position="88"/>
        <end position="116"/>
    </location>
</feature>
<evidence type="ECO:0000313" key="3">
    <source>
        <dbReference type="EMBL" id="GAA6409689.1"/>
    </source>
</evidence>
<gene>
    <name evidence="3" type="ORF">K040078D81_38060</name>
</gene>
<protein>
    <recommendedName>
        <fullName evidence="2">Sensor histidine kinase NatK-like C-terminal domain-containing protein</fullName>
    </recommendedName>
</protein>
<dbReference type="Pfam" id="PF14501">
    <property type="entry name" value="HATPase_c_5"/>
    <property type="match status" value="1"/>
</dbReference>
<dbReference type="CDD" id="cd16935">
    <property type="entry name" value="HATPase_AgrC-ComD-like"/>
    <property type="match status" value="1"/>
</dbReference>
<dbReference type="PANTHER" id="PTHR40448:SF1">
    <property type="entry name" value="TWO-COMPONENT SENSOR HISTIDINE KINASE"/>
    <property type="match status" value="1"/>
</dbReference>
<reference evidence="3 4" key="1">
    <citation type="submission" date="2024-04" db="EMBL/GenBank/DDBJ databases">
        <title>Defined microbial consortia suppress multidrug-resistant proinflammatory Enterobacteriaceae via ecological control.</title>
        <authorList>
            <person name="Furuichi M."/>
            <person name="Kawaguchi T."/>
            <person name="Pust M."/>
            <person name="Yasuma K."/>
            <person name="Plichta D."/>
            <person name="Hasegawa N."/>
            <person name="Ohya T."/>
            <person name="Bhattarai S."/>
            <person name="Sasajima S."/>
            <person name="Aoto Y."/>
            <person name="Tuganbaev T."/>
            <person name="Yaginuma M."/>
            <person name="Ueda M."/>
            <person name="Okahashi N."/>
            <person name="Amafuji K."/>
            <person name="Kiridooshi Y."/>
            <person name="Sugita K."/>
            <person name="Strazar M."/>
            <person name="Skelly A."/>
            <person name="Suda W."/>
            <person name="Hattori M."/>
            <person name="Nakamoto N."/>
            <person name="Caballero S."/>
            <person name="Norman J."/>
            <person name="Olle B."/>
            <person name="Tanoue T."/>
            <person name="Arita M."/>
            <person name="Bucci V."/>
            <person name="Atarashi K."/>
            <person name="Xavier R."/>
            <person name="Honda K."/>
        </authorList>
    </citation>
    <scope>NUCLEOTIDE SEQUENCE [LARGE SCALE GENOMIC DNA]</scope>
    <source>
        <strain evidence="4">k04-0078-D8-1</strain>
    </source>
</reference>
<feature type="transmembrane region" description="Helical" evidence="1">
    <location>
        <begin position="63"/>
        <end position="81"/>
    </location>
</feature>
<dbReference type="RefSeq" id="WP_390407609.1">
    <property type="nucleotide sequence ID" value="NZ_BAABYW010000001.1"/>
</dbReference>
<name>A0ABQ0BE41_9FIRM</name>
<sequence>MTGWIFAVSGTITDGIIIFLCLFLIQTWAGYKKEEFRTAALVTAVSLAVLSGLFHFAFHMPEYPVLVLQVFLVSFAGVRLYKIRNKMALFLAVEYAMAVCLWEFILCCTVGIVLHAETIPGSGTGGKLAADWFLCLFIGVLVCFLYKRREEQAVRRILSRTAVAGLLLAVSLSQQQVLPIGEDEFFTPLILALVLLTGMLVYYTQRQYEKEKELAELKSMQKELLERDYRRLNEVYAGNAKLFHDFSNHMTILGQLLEEGKTGEASAYLEEMRGPVKKIAKTIWTGDETMDFLINSKLMAAKEKQIQVEANIEFPRQTGIRSADLCAVLGNLLDNALESAGRIKDSRKRVIRLTIRRINYMLIIKVQNTCENPPVRRNGELKTTKKDDSLHGWGLKSAAAAAEKYNGTLQTCWEDCVFTATAAMCYEEKAKEYSSN</sequence>
<keyword evidence="4" id="KW-1185">Reference proteome</keyword>
<proteinExistence type="predicted"/>
<dbReference type="SUPFAM" id="SSF55874">
    <property type="entry name" value="ATPase domain of HSP90 chaperone/DNA topoisomerase II/histidine kinase"/>
    <property type="match status" value="1"/>
</dbReference>
<keyword evidence="1" id="KW-0472">Membrane</keyword>
<keyword evidence="1" id="KW-1133">Transmembrane helix</keyword>